<keyword evidence="3" id="KW-1185">Reference proteome</keyword>
<evidence type="ECO:0000313" key="2">
    <source>
        <dbReference type="EMBL" id="KAK2588425.1"/>
    </source>
</evidence>
<protein>
    <recommendedName>
        <fullName evidence="4">Single domain-containing protein</fullName>
    </recommendedName>
</protein>
<evidence type="ECO:0008006" key="4">
    <source>
        <dbReference type="Google" id="ProtNLM"/>
    </source>
</evidence>
<dbReference type="Proteomes" id="UP001258017">
    <property type="component" value="Unassembled WGS sequence"/>
</dbReference>
<comment type="caution">
    <text evidence="2">The sequence shown here is derived from an EMBL/GenBank/DDBJ whole genome shotgun (WGS) entry which is preliminary data.</text>
</comment>
<keyword evidence="1" id="KW-0732">Signal</keyword>
<name>A0AAD9VWG2_9HYME</name>
<evidence type="ECO:0000256" key="1">
    <source>
        <dbReference type="SAM" id="SignalP"/>
    </source>
</evidence>
<reference evidence="2" key="2">
    <citation type="journal article" date="2023" name="Commun. Biol.">
        <title>Intrasexual cuticular hydrocarbon dimorphism in a wasp sheds light on hydrocarbon biosynthesis genes in Hymenoptera.</title>
        <authorList>
            <person name="Moris V.C."/>
            <person name="Podsiadlowski L."/>
            <person name="Martin S."/>
            <person name="Oeyen J.P."/>
            <person name="Donath A."/>
            <person name="Petersen M."/>
            <person name="Wilbrandt J."/>
            <person name="Misof B."/>
            <person name="Liedtke D."/>
            <person name="Thamm M."/>
            <person name="Scheiner R."/>
            <person name="Schmitt T."/>
            <person name="Niehuis O."/>
        </authorList>
    </citation>
    <scope>NUCLEOTIDE SEQUENCE</scope>
    <source>
        <strain evidence="2">GBR_01_08_01A</strain>
    </source>
</reference>
<sequence>MKISSTIILFILIFSTTSAIPKLCKYRGRQLTKGQTITDCYASVTCTANGEIKIKNPCPVYNCTKLSMRRGYKRFDPKKPYPNCCGGPICADGQISFYGSASAYIPKKILRRSPHVMGIKFA</sequence>
<dbReference type="EMBL" id="JAIFRP010000006">
    <property type="protein sequence ID" value="KAK2588425.1"/>
    <property type="molecule type" value="Genomic_DNA"/>
</dbReference>
<dbReference type="AlphaFoldDB" id="A0AAD9VWG2"/>
<feature type="chain" id="PRO_5042043227" description="Single domain-containing protein" evidence="1">
    <location>
        <begin position="20"/>
        <end position="122"/>
    </location>
</feature>
<evidence type="ECO:0000313" key="3">
    <source>
        <dbReference type="Proteomes" id="UP001258017"/>
    </source>
</evidence>
<feature type="signal peptide" evidence="1">
    <location>
        <begin position="1"/>
        <end position="19"/>
    </location>
</feature>
<reference evidence="2" key="1">
    <citation type="submission" date="2021-08" db="EMBL/GenBank/DDBJ databases">
        <authorList>
            <person name="Misof B."/>
            <person name="Oliver O."/>
            <person name="Podsiadlowski L."/>
            <person name="Donath A."/>
            <person name="Peters R."/>
            <person name="Mayer C."/>
            <person name="Rust J."/>
            <person name="Gunkel S."/>
            <person name="Lesny P."/>
            <person name="Martin S."/>
            <person name="Oeyen J.P."/>
            <person name="Petersen M."/>
            <person name="Panagiotis P."/>
            <person name="Wilbrandt J."/>
            <person name="Tanja T."/>
        </authorList>
    </citation>
    <scope>NUCLEOTIDE SEQUENCE</scope>
    <source>
        <strain evidence="2">GBR_01_08_01A</strain>
        <tissue evidence="2">Thorax + abdomen</tissue>
    </source>
</reference>
<proteinExistence type="predicted"/>
<organism evidence="2 3">
    <name type="scientific">Odynerus spinipes</name>
    <dbReference type="NCBI Taxonomy" id="1348599"/>
    <lineage>
        <taxon>Eukaryota</taxon>
        <taxon>Metazoa</taxon>
        <taxon>Ecdysozoa</taxon>
        <taxon>Arthropoda</taxon>
        <taxon>Hexapoda</taxon>
        <taxon>Insecta</taxon>
        <taxon>Pterygota</taxon>
        <taxon>Neoptera</taxon>
        <taxon>Endopterygota</taxon>
        <taxon>Hymenoptera</taxon>
        <taxon>Apocrita</taxon>
        <taxon>Aculeata</taxon>
        <taxon>Vespoidea</taxon>
        <taxon>Vespidae</taxon>
        <taxon>Eumeninae</taxon>
        <taxon>Odynerus</taxon>
    </lineage>
</organism>
<gene>
    <name evidence="2" type="ORF">KPH14_004424</name>
</gene>
<accession>A0AAD9VWG2</accession>